<evidence type="ECO:0000313" key="1">
    <source>
        <dbReference type="EMBL" id="NJC17606.1"/>
    </source>
</evidence>
<protein>
    <submittedName>
        <fullName evidence="1">Uncharacterized protein</fullName>
    </submittedName>
</protein>
<organism evidence="1 2">
    <name type="scientific">Butyricimonas paravirosa</name>
    <dbReference type="NCBI Taxonomy" id="1472417"/>
    <lineage>
        <taxon>Bacteria</taxon>
        <taxon>Pseudomonadati</taxon>
        <taxon>Bacteroidota</taxon>
        <taxon>Bacteroidia</taxon>
        <taxon>Bacteroidales</taxon>
        <taxon>Odoribacteraceae</taxon>
        <taxon>Butyricimonas</taxon>
    </lineage>
</organism>
<proteinExistence type="predicted"/>
<comment type="caution">
    <text evidence="1">The sequence shown here is derived from an EMBL/GenBank/DDBJ whole genome shotgun (WGS) entry which is preliminary data.</text>
</comment>
<gene>
    <name evidence="1" type="ORF">GGR15_001221</name>
</gene>
<dbReference type="EMBL" id="JAATLI010000004">
    <property type="protein sequence ID" value="NJC17606.1"/>
    <property type="molecule type" value="Genomic_DNA"/>
</dbReference>
<reference evidence="1 2" key="1">
    <citation type="submission" date="2020-03" db="EMBL/GenBank/DDBJ databases">
        <title>Genomic Encyclopedia of Type Strains, Phase IV (KMG-IV): sequencing the most valuable type-strain genomes for metagenomic binning, comparative biology and taxonomic classification.</title>
        <authorList>
            <person name="Goeker M."/>
        </authorList>
    </citation>
    <scope>NUCLEOTIDE SEQUENCE [LARGE SCALE GENOMIC DNA]</scope>
    <source>
        <strain evidence="1 2">DSM 105722</strain>
    </source>
</reference>
<evidence type="ECO:0000313" key="2">
    <source>
        <dbReference type="Proteomes" id="UP000576368"/>
    </source>
</evidence>
<dbReference type="Proteomes" id="UP000576368">
    <property type="component" value="Unassembled WGS sequence"/>
</dbReference>
<sequence length="29" mass="3388">MKNMTSSKLMPQKKLAVCLYTRSFPDIKQ</sequence>
<dbReference type="AlphaFoldDB" id="A0A7X6BJ27"/>
<name>A0A7X6BJ27_9BACT</name>
<accession>A0A7X6BJ27</accession>